<evidence type="ECO:0000313" key="2">
    <source>
        <dbReference type="Proteomes" id="UP000198977"/>
    </source>
</evidence>
<organism evidence="1 2">
    <name type="scientific">Sulfitobacter brevis</name>
    <dbReference type="NCBI Taxonomy" id="74348"/>
    <lineage>
        <taxon>Bacteria</taxon>
        <taxon>Pseudomonadati</taxon>
        <taxon>Pseudomonadota</taxon>
        <taxon>Alphaproteobacteria</taxon>
        <taxon>Rhodobacterales</taxon>
        <taxon>Roseobacteraceae</taxon>
        <taxon>Sulfitobacter</taxon>
    </lineage>
</organism>
<proteinExistence type="predicted"/>
<dbReference type="AlphaFoldDB" id="A0A1I1TJB6"/>
<keyword evidence="2" id="KW-1185">Reference proteome</keyword>
<gene>
    <name evidence="1" type="ORF">SAMN04488523_101411</name>
</gene>
<dbReference type="EMBL" id="FOMW01000001">
    <property type="protein sequence ID" value="SFD58736.1"/>
    <property type="molecule type" value="Genomic_DNA"/>
</dbReference>
<evidence type="ECO:0000313" key="1">
    <source>
        <dbReference type="EMBL" id="SFD58736.1"/>
    </source>
</evidence>
<protein>
    <submittedName>
        <fullName evidence="1">Uncharacterized protein</fullName>
    </submittedName>
</protein>
<sequence length="112" mass="12401">MSFQTNILKPVETPRWIMSVRDLTDDRTPAKYEVTNADGSTSVVTLKDRKRQVVDAMLIGPVFCASTVRLGDAVFRLKEDNNLHAATKTTAEGRKFYTLSGQGVRRIDGGVV</sequence>
<name>A0A1I1TJB6_9RHOB</name>
<dbReference type="OrthoDB" id="7854433at2"/>
<accession>A0A1I1TJB6</accession>
<reference evidence="1 2" key="1">
    <citation type="submission" date="2016-10" db="EMBL/GenBank/DDBJ databases">
        <authorList>
            <person name="de Groot N.N."/>
        </authorList>
    </citation>
    <scope>NUCLEOTIDE SEQUENCE [LARGE SCALE GENOMIC DNA]</scope>
    <source>
        <strain evidence="1 2">DSM 11443</strain>
    </source>
</reference>
<dbReference type="Proteomes" id="UP000198977">
    <property type="component" value="Unassembled WGS sequence"/>
</dbReference>
<dbReference type="STRING" id="74348.SAMN04488523_101411"/>
<dbReference type="RefSeq" id="WP_093922139.1">
    <property type="nucleotide sequence ID" value="NZ_FOMW01000001.1"/>
</dbReference>